<dbReference type="EMBL" id="JACOOK010000001">
    <property type="protein sequence ID" value="MBC5615533.1"/>
    <property type="molecule type" value="Genomic_DNA"/>
</dbReference>
<evidence type="ECO:0000313" key="2">
    <source>
        <dbReference type="Proteomes" id="UP000636891"/>
    </source>
</evidence>
<comment type="caution">
    <text evidence="1">The sequence shown here is derived from an EMBL/GenBank/DDBJ whole genome shotgun (WGS) entry which is preliminary data.</text>
</comment>
<organism evidence="1 2">
    <name type="scientific">Alistipes hominis</name>
    <dbReference type="NCBI Taxonomy" id="2763015"/>
    <lineage>
        <taxon>Bacteria</taxon>
        <taxon>Pseudomonadati</taxon>
        <taxon>Bacteroidota</taxon>
        <taxon>Bacteroidia</taxon>
        <taxon>Bacteroidales</taxon>
        <taxon>Rikenellaceae</taxon>
        <taxon>Alistipes</taxon>
    </lineage>
</organism>
<reference evidence="1 2" key="1">
    <citation type="submission" date="2020-08" db="EMBL/GenBank/DDBJ databases">
        <title>Genome public.</title>
        <authorList>
            <person name="Liu C."/>
            <person name="Sun Q."/>
        </authorList>
    </citation>
    <scope>NUCLEOTIDE SEQUENCE [LARGE SCALE GENOMIC DNA]</scope>
    <source>
        <strain evidence="1 2">New-7</strain>
    </source>
</reference>
<dbReference type="InterPro" id="IPR024356">
    <property type="entry name" value="DUF3873"/>
</dbReference>
<dbReference type="RefSeq" id="WP_007753482.1">
    <property type="nucleotide sequence ID" value="NZ_JACOOK010000001.1"/>
</dbReference>
<evidence type="ECO:0000313" key="1">
    <source>
        <dbReference type="EMBL" id="MBC5615533.1"/>
    </source>
</evidence>
<accession>A0ABR7CIP9</accession>
<sequence length="76" mass="8805">MATRMTINGVSTCTEAGTEKYEKFQTGIGRRKRTLVQYDYRHTDGELFSCVKPTLDECRAARDKWLTAKRGKEDKR</sequence>
<proteinExistence type="predicted"/>
<dbReference type="Proteomes" id="UP000636891">
    <property type="component" value="Unassembled WGS sequence"/>
</dbReference>
<dbReference type="GeneID" id="92988377"/>
<keyword evidence="2" id="KW-1185">Reference proteome</keyword>
<dbReference type="Pfam" id="PF12989">
    <property type="entry name" value="DUF3873"/>
    <property type="match status" value="1"/>
</dbReference>
<protein>
    <submittedName>
        <fullName evidence="1">DUF3873 domain-containing protein</fullName>
    </submittedName>
</protein>
<name>A0ABR7CIP9_9BACT</name>
<gene>
    <name evidence="1" type="ORF">H8S08_00675</name>
</gene>